<proteinExistence type="predicted"/>
<dbReference type="AlphaFoldDB" id="A0A5K3FHM3"/>
<dbReference type="WBParaSite" id="MCU_008477-RA">
    <property type="protein sequence ID" value="MCU_008477-RA"/>
    <property type="gene ID" value="MCU_008477"/>
</dbReference>
<reference evidence="1" key="1">
    <citation type="submission" date="2019-11" db="UniProtKB">
        <authorList>
            <consortium name="WormBaseParasite"/>
        </authorList>
    </citation>
    <scope>IDENTIFICATION</scope>
</reference>
<accession>A0A5K3FHM3</accession>
<sequence length="155" mass="16617">MADVPTEKERTQIVEFLTNLRESVDPPASNMMLLAKTNAVDCAEAKCTPQGNTSDLYLTICLFLKNGGNADEGPCKHGESCIECPDGVACHRKRCFNNLLRGANPYLPITDIYTKLSSPAAVGSTNSPTARTSIASEVFPVMLMDMLACGLCLIG</sequence>
<organism evidence="1">
    <name type="scientific">Mesocestoides corti</name>
    <name type="common">Flatworm</name>
    <dbReference type="NCBI Taxonomy" id="53468"/>
    <lineage>
        <taxon>Eukaryota</taxon>
        <taxon>Metazoa</taxon>
        <taxon>Spiralia</taxon>
        <taxon>Lophotrochozoa</taxon>
        <taxon>Platyhelminthes</taxon>
        <taxon>Cestoda</taxon>
        <taxon>Eucestoda</taxon>
        <taxon>Cyclophyllidea</taxon>
        <taxon>Mesocestoididae</taxon>
        <taxon>Mesocestoides</taxon>
    </lineage>
</organism>
<protein>
    <submittedName>
        <fullName evidence="1">SCP domain-containing protein</fullName>
    </submittedName>
</protein>
<name>A0A5K3FHM3_MESCO</name>
<evidence type="ECO:0000313" key="1">
    <source>
        <dbReference type="WBParaSite" id="MCU_008477-RA"/>
    </source>
</evidence>